<comment type="caution">
    <text evidence="3">The sequence shown here is derived from an EMBL/GenBank/DDBJ whole genome shotgun (WGS) entry which is preliminary data.</text>
</comment>
<proteinExistence type="predicted"/>
<dbReference type="EMBL" id="SMGO01000002">
    <property type="protein sequence ID" value="TCK83175.1"/>
    <property type="molecule type" value="Genomic_DNA"/>
</dbReference>
<dbReference type="RefSeq" id="WP_132223897.1">
    <property type="nucleotide sequence ID" value="NZ_SMGO01000002.1"/>
</dbReference>
<evidence type="ECO:0000313" key="3">
    <source>
        <dbReference type="EMBL" id="TCK83175.1"/>
    </source>
</evidence>
<dbReference type="OrthoDB" id="753334at2"/>
<keyword evidence="1" id="KW-0732">Signal</keyword>
<feature type="domain" description="Outer membrane protein beta-barrel" evidence="2">
    <location>
        <begin position="21"/>
        <end position="170"/>
    </location>
</feature>
<reference evidence="3 4" key="1">
    <citation type="submission" date="2019-03" db="EMBL/GenBank/DDBJ databases">
        <title>Genomic Encyclopedia of Archaeal and Bacterial Type Strains, Phase II (KMG-II): from individual species to whole genera.</title>
        <authorList>
            <person name="Goeker M."/>
        </authorList>
    </citation>
    <scope>NUCLEOTIDE SEQUENCE [LARGE SCALE GENOMIC DNA]</scope>
    <source>
        <strain evidence="3 4">DSM 22554</strain>
    </source>
</reference>
<evidence type="ECO:0000313" key="4">
    <source>
        <dbReference type="Proteomes" id="UP000294616"/>
    </source>
</evidence>
<dbReference type="InterPro" id="IPR025665">
    <property type="entry name" value="Beta-barrel_OMP_2"/>
</dbReference>
<evidence type="ECO:0000259" key="2">
    <source>
        <dbReference type="Pfam" id="PF13568"/>
    </source>
</evidence>
<gene>
    <name evidence="3" type="ORF">C8N28_1765</name>
</gene>
<sequence>MKKIFLSLLLIAGTTLAASAQILPSFQFGLKAGANFSNLKDVSIKSETRTGVLGGVWARVGGAGVHFQPELYFISKGSDGTDGKFKFTTMDLPLLLGTRIGVGPIAARVQIGPVVSFVMDEEHSFIDNVGQVTQFDEYKKQTFALTGGIGVDISNLRADLRYEQGLSDVYDSSESDDNGRLKLWTLSVGYRLF</sequence>
<dbReference type="Proteomes" id="UP000294616">
    <property type="component" value="Unassembled WGS sequence"/>
</dbReference>
<keyword evidence="4" id="KW-1185">Reference proteome</keyword>
<feature type="chain" id="PRO_5020465144" evidence="1">
    <location>
        <begin position="21"/>
        <end position="193"/>
    </location>
</feature>
<accession>A0A4R1LVQ6</accession>
<organism evidence="3 4">
    <name type="scientific">Albibacterium bauzanense</name>
    <dbReference type="NCBI Taxonomy" id="653929"/>
    <lineage>
        <taxon>Bacteria</taxon>
        <taxon>Pseudomonadati</taxon>
        <taxon>Bacteroidota</taxon>
        <taxon>Sphingobacteriia</taxon>
        <taxon>Sphingobacteriales</taxon>
        <taxon>Sphingobacteriaceae</taxon>
        <taxon>Albibacterium</taxon>
    </lineage>
</organism>
<protein>
    <submittedName>
        <fullName evidence="3">Outer membrane protein with beta-barrel domain</fullName>
    </submittedName>
</protein>
<evidence type="ECO:0000256" key="1">
    <source>
        <dbReference type="SAM" id="SignalP"/>
    </source>
</evidence>
<name>A0A4R1LVQ6_9SPHI</name>
<feature type="signal peptide" evidence="1">
    <location>
        <begin position="1"/>
        <end position="20"/>
    </location>
</feature>
<dbReference type="Pfam" id="PF13568">
    <property type="entry name" value="OMP_b-brl_2"/>
    <property type="match status" value="1"/>
</dbReference>
<dbReference type="AlphaFoldDB" id="A0A4R1LVQ6"/>